<dbReference type="Proteomes" id="UP000297963">
    <property type="component" value="Unassembled WGS sequence"/>
</dbReference>
<organism evidence="3 4">
    <name type="scientific">Cryobacterium levicorallinum</name>
    <dbReference type="NCBI Taxonomy" id="995038"/>
    <lineage>
        <taxon>Bacteria</taxon>
        <taxon>Bacillati</taxon>
        <taxon>Actinomycetota</taxon>
        <taxon>Actinomycetes</taxon>
        <taxon>Micrococcales</taxon>
        <taxon>Microbacteriaceae</taxon>
        <taxon>Cryobacterium</taxon>
    </lineage>
</organism>
<dbReference type="EMBL" id="SOFE01000011">
    <property type="protein sequence ID" value="TFB86093.1"/>
    <property type="molecule type" value="Genomic_DNA"/>
</dbReference>
<protein>
    <submittedName>
        <fullName evidence="3">M23 family metallopeptidase</fullName>
    </submittedName>
</protein>
<dbReference type="InterPro" id="IPR016047">
    <property type="entry name" value="M23ase_b-sheet_dom"/>
</dbReference>
<dbReference type="PANTHER" id="PTHR21666:SF270">
    <property type="entry name" value="MUREIN HYDROLASE ACTIVATOR ENVC"/>
    <property type="match status" value="1"/>
</dbReference>
<dbReference type="PANTHER" id="PTHR21666">
    <property type="entry name" value="PEPTIDASE-RELATED"/>
    <property type="match status" value="1"/>
</dbReference>
<dbReference type="Gene3D" id="2.70.70.10">
    <property type="entry name" value="Glucose Permease (Domain IIA)"/>
    <property type="match status" value="1"/>
</dbReference>
<gene>
    <name evidence="3" type="ORF">E3O11_06310</name>
</gene>
<accession>A0A4R8VR42</accession>
<dbReference type="InterPro" id="IPR011055">
    <property type="entry name" value="Dup_hybrid_motif"/>
</dbReference>
<evidence type="ECO:0000259" key="2">
    <source>
        <dbReference type="Pfam" id="PF01551"/>
    </source>
</evidence>
<feature type="domain" description="M23ase beta-sheet core" evidence="2">
    <location>
        <begin position="377"/>
        <end position="479"/>
    </location>
</feature>
<dbReference type="CDD" id="cd12797">
    <property type="entry name" value="M23_peptidase"/>
    <property type="match status" value="1"/>
</dbReference>
<reference evidence="3 4" key="1">
    <citation type="submission" date="2019-03" db="EMBL/GenBank/DDBJ databases">
        <title>Genomics of glacier-inhabiting Cryobacterium strains.</title>
        <authorList>
            <person name="Liu Q."/>
            <person name="Xin Y.-H."/>
        </authorList>
    </citation>
    <scope>NUCLEOTIDE SEQUENCE [LARGE SCALE GENOMIC DNA]</scope>
    <source>
        <strain evidence="3 4">Hh34</strain>
    </source>
</reference>
<feature type="region of interest" description="Disordered" evidence="1">
    <location>
        <begin position="210"/>
        <end position="254"/>
    </location>
</feature>
<evidence type="ECO:0000313" key="3">
    <source>
        <dbReference type="EMBL" id="TFB86093.1"/>
    </source>
</evidence>
<dbReference type="Pfam" id="PF01551">
    <property type="entry name" value="Peptidase_M23"/>
    <property type="match status" value="1"/>
</dbReference>
<sequence>MPRVATCSSPLLPASTVSSNPCWQSYSTVFRLPCRKLDSLPTCPNRGVIRRVLCYSQVCALSLINSLYWPVVVWRCPVRAPVPVRLAESCTLSRHTPSLDTSVSSESDDAVFPRVEPAALTRRQLRERERVAFATAAPVDENVAEVLRLSPAADLIVAADLTEPDLEPPVVTETDRIVAAVAVADAEPTDYEKLLVLGATQSIPTVIPAAGARPRRRQRTEQPAGESFAPARDFVPAGTLPRRAAPSRPLGSSMRKRAAKGASILAMSFVALMAVATSLPAEALLSAQDVQASALQAQRVLPAEDTQSMDLADGDILTVERDGYESSSIAEVAAASGIRLEDTFTNNPNGTIQWPFAVGVHIGDRFGPRNCAGCSANHGGQDFNPGIGAPIQAIADGVVSYAEDGEASLGVHMMIDHMINGELVTTVYAHMIHGSMLFKEGDLVKVGQVIGKTGSTGMSTGPHLHLDIRIGGKDGTKIDPLEWLYANTN</sequence>
<comment type="caution">
    <text evidence="3">The sequence shown here is derived from an EMBL/GenBank/DDBJ whole genome shotgun (WGS) entry which is preliminary data.</text>
</comment>
<name>A0A4R8VR42_9MICO</name>
<evidence type="ECO:0000313" key="4">
    <source>
        <dbReference type="Proteomes" id="UP000297963"/>
    </source>
</evidence>
<evidence type="ECO:0000256" key="1">
    <source>
        <dbReference type="SAM" id="MobiDB-lite"/>
    </source>
</evidence>
<dbReference type="InterPro" id="IPR050570">
    <property type="entry name" value="Cell_wall_metabolism_enzyme"/>
</dbReference>
<dbReference type="SUPFAM" id="SSF51261">
    <property type="entry name" value="Duplicated hybrid motif"/>
    <property type="match status" value="1"/>
</dbReference>
<proteinExistence type="predicted"/>
<dbReference type="AlphaFoldDB" id="A0A4R8VR42"/>
<dbReference type="GO" id="GO:0004222">
    <property type="term" value="F:metalloendopeptidase activity"/>
    <property type="evidence" value="ECO:0007669"/>
    <property type="project" value="TreeGrafter"/>
</dbReference>